<reference evidence="2" key="1">
    <citation type="journal article" date="2021" name="IMA Fungus">
        <title>Genomic characterization of three marine fungi, including Emericellopsis atlantica sp. nov. with signatures of a generalist lifestyle and marine biomass degradation.</title>
        <authorList>
            <person name="Hagestad O.C."/>
            <person name="Hou L."/>
            <person name="Andersen J.H."/>
            <person name="Hansen E.H."/>
            <person name="Altermark B."/>
            <person name="Li C."/>
            <person name="Kuhnert E."/>
            <person name="Cox R.J."/>
            <person name="Crous P.W."/>
            <person name="Spatafora J.W."/>
            <person name="Lail K."/>
            <person name="Amirebrahimi M."/>
            <person name="Lipzen A."/>
            <person name="Pangilinan J."/>
            <person name="Andreopoulos W."/>
            <person name="Hayes R.D."/>
            <person name="Ng V."/>
            <person name="Grigoriev I.V."/>
            <person name="Jackson S.A."/>
            <person name="Sutton T.D.S."/>
            <person name="Dobson A.D.W."/>
            <person name="Rama T."/>
        </authorList>
    </citation>
    <scope>NUCLEOTIDE SEQUENCE</scope>
    <source>
        <strain evidence="2">TRa018bII</strain>
    </source>
</reference>
<evidence type="ECO:0000313" key="3">
    <source>
        <dbReference type="Proteomes" id="UP000824998"/>
    </source>
</evidence>
<accession>A0A9P7YA06</accession>
<comment type="caution">
    <text evidence="2">The sequence shown here is derived from an EMBL/GenBank/DDBJ whole genome shotgun (WGS) entry which is preliminary data.</text>
</comment>
<protein>
    <submittedName>
        <fullName evidence="2">Uncharacterized protein</fullName>
    </submittedName>
</protein>
<evidence type="ECO:0000256" key="1">
    <source>
        <dbReference type="SAM" id="MobiDB-lite"/>
    </source>
</evidence>
<organism evidence="2 3">
    <name type="scientific">Amylocarpus encephaloides</name>
    <dbReference type="NCBI Taxonomy" id="45428"/>
    <lineage>
        <taxon>Eukaryota</taxon>
        <taxon>Fungi</taxon>
        <taxon>Dikarya</taxon>
        <taxon>Ascomycota</taxon>
        <taxon>Pezizomycotina</taxon>
        <taxon>Leotiomycetes</taxon>
        <taxon>Helotiales</taxon>
        <taxon>Helotiales incertae sedis</taxon>
        <taxon>Amylocarpus</taxon>
    </lineage>
</organism>
<dbReference type="AlphaFoldDB" id="A0A9P7YA06"/>
<feature type="region of interest" description="Disordered" evidence="1">
    <location>
        <begin position="77"/>
        <end position="116"/>
    </location>
</feature>
<gene>
    <name evidence="2" type="ORF">BJ875DRAFT_523622</name>
</gene>
<dbReference type="EMBL" id="MU251780">
    <property type="protein sequence ID" value="KAG9229352.1"/>
    <property type="molecule type" value="Genomic_DNA"/>
</dbReference>
<evidence type="ECO:0000313" key="2">
    <source>
        <dbReference type="EMBL" id="KAG9229352.1"/>
    </source>
</evidence>
<dbReference type="Proteomes" id="UP000824998">
    <property type="component" value="Unassembled WGS sequence"/>
</dbReference>
<sequence>MTNSIYWKHEEALYLWECMVSQQLGPELSSVKLKERFPNSSADFNRTSCKSKFQRLRYDKTFQQSLNGKDRFTSVSAAPAPHYPQTENTFTSSGQPENKPLVSQNFQSQPPPAASRQNLFRSTGVASSYFTQQTNNPLFVHSHTTIPQHTNGQQTYHSICEELHQNVGSSQVAKPFAPTFTTSEHALTLRERPIDHLSTAPASNIQGNYGKISNMPTADEMDIDSVESLGGFAYTAGPTPVDNAPIVTREDSGFATAPPDNKSFFGNPPIFSAMSQQPLVGISREQHLKDVDELDKILGVGAYQT</sequence>
<name>A0A9P7YA06_9HELO</name>
<feature type="compositionally biased region" description="Polar residues" evidence="1">
    <location>
        <begin position="85"/>
        <end position="108"/>
    </location>
</feature>
<proteinExistence type="predicted"/>
<keyword evidence="3" id="KW-1185">Reference proteome</keyword>